<evidence type="ECO:0000313" key="2">
    <source>
        <dbReference type="EMBL" id="SLM33126.1"/>
    </source>
</evidence>
<keyword evidence="1" id="KW-0472">Membrane</keyword>
<keyword evidence="1" id="KW-1133">Transmembrane helix</keyword>
<accession>A0A1W1HL11</accession>
<organism evidence="2 3">
    <name type="scientific">Desulfamplus magnetovallimortis</name>
    <dbReference type="NCBI Taxonomy" id="1246637"/>
    <lineage>
        <taxon>Bacteria</taxon>
        <taxon>Pseudomonadati</taxon>
        <taxon>Thermodesulfobacteriota</taxon>
        <taxon>Desulfobacteria</taxon>
        <taxon>Desulfobacterales</taxon>
        <taxon>Desulfobacteraceae</taxon>
        <taxon>Desulfamplus</taxon>
    </lineage>
</organism>
<dbReference type="EMBL" id="FWEV01000336">
    <property type="protein sequence ID" value="SLM33126.1"/>
    <property type="molecule type" value="Genomic_DNA"/>
</dbReference>
<reference evidence="2 3" key="1">
    <citation type="submission" date="2017-03" db="EMBL/GenBank/DDBJ databases">
        <authorList>
            <person name="Afonso C.L."/>
            <person name="Miller P.J."/>
            <person name="Scott M.A."/>
            <person name="Spackman E."/>
            <person name="Goraichik I."/>
            <person name="Dimitrov K.M."/>
            <person name="Suarez D.L."/>
            <person name="Swayne D.E."/>
        </authorList>
    </citation>
    <scope>NUCLEOTIDE SEQUENCE [LARGE SCALE GENOMIC DNA]</scope>
    <source>
        <strain evidence="2">PRJEB14757</strain>
    </source>
</reference>
<dbReference type="AlphaFoldDB" id="A0A1W1HL11"/>
<evidence type="ECO:0000256" key="1">
    <source>
        <dbReference type="SAM" id="Phobius"/>
    </source>
</evidence>
<gene>
    <name evidence="2" type="ORF">MTBBW1_90028</name>
</gene>
<proteinExistence type="predicted"/>
<dbReference type="Proteomes" id="UP000191931">
    <property type="component" value="Unassembled WGS sequence"/>
</dbReference>
<sequence length="161" mass="18674">MRKKNKFRIFLFLIVGCIIFMPVNINYDQNMGKKSPYGAIIETYNMIKASEASDLKDLWLELIDERIKCYSETSDYSLRLNNCRKYYIFKILITAREQIKSAPSIGAFMRCVRDCPLAFSLCNGELAVEAIEADCRDIEALCVEVCLDKYWRGNTLEDFSE</sequence>
<name>A0A1W1HL11_9BACT</name>
<keyword evidence="1" id="KW-0812">Transmembrane</keyword>
<protein>
    <submittedName>
        <fullName evidence="2">Uncharacterized protein</fullName>
    </submittedName>
</protein>
<keyword evidence="3" id="KW-1185">Reference proteome</keyword>
<feature type="transmembrane region" description="Helical" evidence="1">
    <location>
        <begin position="7"/>
        <end position="25"/>
    </location>
</feature>
<evidence type="ECO:0000313" key="3">
    <source>
        <dbReference type="Proteomes" id="UP000191931"/>
    </source>
</evidence>